<dbReference type="GO" id="GO:0008237">
    <property type="term" value="F:metallopeptidase activity"/>
    <property type="evidence" value="ECO:0007669"/>
    <property type="project" value="InterPro"/>
</dbReference>
<dbReference type="WBParaSite" id="NBR_0001274301-mRNA-1">
    <property type="protein sequence ID" value="NBR_0001274301-mRNA-1"/>
    <property type="gene ID" value="NBR_0001274301"/>
</dbReference>
<dbReference type="AlphaFoldDB" id="A0A0N4Y8Z7"/>
<name>A0A0N4Y8Z7_NIPBR</name>
<reference evidence="5" key="1">
    <citation type="submission" date="2017-02" db="UniProtKB">
        <authorList>
            <consortium name="WormBaseParasite"/>
        </authorList>
    </citation>
    <scope>IDENTIFICATION</scope>
</reference>
<accession>A0A0N4Y8Z7</accession>
<keyword evidence="2" id="KW-0732">Signal</keyword>
<proteinExistence type="predicted"/>
<feature type="region of interest" description="Disordered" evidence="1">
    <location>
        <begin position="122"/>
        <end position="143"/>
    </location>
</feature>
<dbReference type="EMBL" id="UYSL01020846">
    <property type="protein sequence ID" value="VDL76333.1"/>
    <property type="molecule type" value="Genomic_DNA"/>
</dbReference>
<feature type="compositionally biased region" description="Basic and acidic residues" evidence="1">
    <location>
        <begin position="125"/>
        <end position="137"/>
    </location>
</feature>
<keyword evidence="4" id="KW-1185">Reference proteome</keyword>
<sequence>MLLLLLLVPLAGIAAVDEGDIQQAYGVLLNNTGDSNDTSGPDEEYIRKVAESVELYNIKKSSLNRQGATDTKLDETDYRNKVGPRDNRTAPPETCDKLKAVTIEGDMILSPDQIKKILTAPPAKKSTDAKTKREAQTDPKAMWSPNQPIPYAIDSSLYYLTGLVNQAIQFWTQNTCLSFTVNFYHSSLWSIIQDTLNLNDFRWGSPYRILSVLALTTVSMLVTN</sequence>
<feature type="chain" id="PRO_5043125382" evidence="2">
    <location>
        <begin position="16"/>
        <end position="224"/>
    </location>
</feature>
<dbReference type="STRING" id="27835.A0A0N4Y8Z7"/>
<evidence type="ECO:0000313" key="4">
    <source>
        <dbReference type="Proteomes" id="UP000271162"/>
    </source>
</evidence>
<dbReference type="Proteomes" id="UP000271162">
    <property type="component" value="Unassembled WGS sequence"/>
</dbReference>
<evidence type="ECO:0000313" key="5">
    <source>
        <dbReference type="WBParaSite" id="NBR_0001274301-mRNA-1"/>
    </source>
</evidence>
<organism evidence="5">
    <name type="scientific">Nippostrongylus brasiliensis</name>
    <name type="common">Rat hookworm</name>
    <dbReference type="NCBI Taxonomy" id="27835"/>
    <lineage>
        <taxon>Eukaryota</taxon>
        <taxon>Metazoa</taxon>
        <taxon>Ecdysozoa</taxon>
        <taxon>Nematoda</taxon>
        <taxon>Chromadorea</taxon>
        <taxon>Rhabditida</taxon>
        <taxon>Rhabditina</taxon>
        <taxon>Rhabditomorpha</taxon>
        <taxon>Strongyloidea</taxon>
        <taxon>Heligmosomidae</taxon>
        <taxon>Nippostrongylus</taxon>
    </lineage>
</organism>
<dbReference type="InterPro" id="IPR024079">
    <property type="entry name" value="MetalloPept_cat_dom_sf"/>
</dbReference>
<evidence type="ECO:0000256" key="2">
    <source>
        <dbReference type="SAM" id="SignalP"/>
    </source>
</evidence>
<gene>
    <name evidence="3" type="ORF">NBR_LOCUS12744</name>
</gene>
<protein>
    <submittedName>
        <fullName evidence="5">Astacin domain-containing protein</fullName>
    </submittedName>
</protein>
<dbReference type="Gene3D" id="3.40.390.10">
    <property type="entry name" value="Collagenase (Catalytic Domain)"/>
    <property type="match status" value="1"/>
</dbReference>
<feature type="signal peptide" evidence="2">
    <location>
        <begin position="1"/>
        <end position="15"/>
    </location>
</feature>
<evidence type="ECO:0000313" key="3">
    <source>
        <dbReference type="EMBL" id="VDL76333.1"/>
    </source>
</evidence>
<evidence type="ECO:0000256" key="1">
    <source>
        <dbReference type="SAM" id="MobiDB-lite"/>
    </source>
</evidence>
<reference evidence="3 4" key="2">
    <citation type="submission" date="2018-11" db="EMBL/GenBank/DDBJ databases">
        <authorList>
            <consortium name="Pathogen Informatics"/>
        </authorList>
    </citation>
    <scope>NUCLEOTIDE SEQUENCE [LARGE SCALE GENOMIC DNA]</scope>
</reference>